<dbReference type="InterPro" id="IPR007110">
    <property type="entry name" value="Ig-like_dom"/>
</dbReference>
<dbReference type="Gene3D" id="3.10.310.10">
    <property type="entry name" value="Diaminopimelate Epimerase, Chain A, domain 1"/>
    <property type="match status" value="2"/>
</dbReference>
<dbReference type="PATRIC" id="fig|1163407.3.peg.2239"/>
<reference evidence="3 4" key="1">
    <citation type="journal article" date="2012" name="J. Bacteriol.">
        <title>Genome sequences for six rhodanobacter strains, isolated from soils and the terrestrial subsurface, with variable denitrification capabilities.</title>
        <authorList>
            <person name="Kostka J.E."/>
            <person name="Green S.J."/>
            <person name="Rishishwar L."/>
            <person name="Prakash O."/>
            <person name="Katz L.S."/>
            <person name="Marino-Ramirez L."/>
            <person name="Jordan I.K."/>
            <person name="Munk C."/>
            <person name="Ivanova N."/>
            <person name="Mikhailova N."/>
            <person name="Watson D.B."/>
            <person name="Brown S.D."/>
            <person name="Palumbo A.V."/>
            <person name="Brooks S.C."/>
        </authorList>
    </citation>
    <scope>NUCLEOTIDE SEQUENCE [LARGE SCALE GENOMIC DNA]</scope>
    <source>
        <strain evidence="3 4">B39</strain>
    </source>
</reference>
<proteinExistence type="inferred from homology"/>
<dbReference type="STRING" id="1163407.UU7_11160"/>
<dbReference type="Proteomes" id="UP000003226">
    <property type="component" value="Unassembled WGS sequence"/>
</dbReference>
<name>I4VYZ1_9GAMM</name>
<protein>
    <submittedName>
        <fullName evidence="3">Proline racemase</fullName>
    </submittedName>
</protein>
<comment type="caution">
    <text evidence="3">The sequence shown here is derived from an EMBL/GenBank/DDBJ whole genome shotgun (WGS) entry which is preliminary data.</text>
</comment>
<dbReference type="EMBL" id="AJXT01000033">
    <property type="protein sequence ID" value="EIL92432.1"/>
    <property type="molecule type" value="Genomic_DNA"/>
</dbReference>
<dbReference type="Pfam" id="PF05544">
    <property type="entry name" value="Pro_racemase"/>
    <property type="match status" value="1"/>
</dbReference>
<dbReference type="AlphaFoldDB" id="I4VYZ1"/>
<dbReference type="eggNOG" id="COG3938">
    <property type="taxonomic scope" value="Bacteria"/>
</dbReference>
<dbReference type="FunFam" id="3.10.310.10:FF:000003">
    <property type="entry name" value="Proline racemase"/>
    <property type="match status" value="1"/>
</dbReference>
<sequence>MHTIHVIDSHTGGEPTRVVIGGMPDLGGGSLAEQRQRFQQHHDRWRSAIACEPRGSDTMVGALLRPPSRPGSCTGVIFFNNVGYLGMCGHGSIGVIRTLLHLGRIGPGRHALDTPVGTVGVELHADGRVSIDNIESYRHAANVVVELAGHGPVRGDIAWGGNWFFITGDAPCPLEIRHQRTLSTYAEAILHALAAEGISGANGEPIDHVEISVDTATDGIDARNFVLCPGLAYDRSPCGTGTSAKLACLAADGKLAPGASWHQQGILGSVFEGRYSVGERGVLPRISGRAHITGQGVLLIDDDDPFGWGCSAP</sequence>
<organism evidence="3 4">
    <name type="scientific">Rhodanobacter spathiphylli B39</name>
    <dbReference type="NCBI Taxonomy" id="1163407"/>
    <lineage>
        <taxon>Bacteria</taxon>
        <taxon>Pseudomonadati</taxon>
        <taxon>Pseudomonadota</taxon>
        <taxon>Gammaproteobacteria</taxon>
        <taxon>Lysobacterales</taxon>
        <taxon>Rhodanobacteraceae</taxon>
        <taxon>Rhodanobacter</taxon>
    </lineage>
</organism>
<dbReference type="PIRSF" id="PIRSF029792">
    <property type="entry name" value="Pro_racemase"/>
    <property type="match status" value="1"/>
</dbReference>
<dbReference type="OrthoDB" id="181267at2"/>
<keyword evidence="4" id="KW-1185">Reference proteome</keyword>
<dbReference type="PROSITE" id="PS50835">
    <property type="entry name" value="IG_LIKE"/>
    <property type="match status" value="1"/>
</dbReference>
<dbReference type="SUPFAM" id="SSF54506">
    <property type="entry name" value="Diaminopimelate epimerase-like"/>
    <property type="match status" value="1"/>
</dbReference>
<dbReference type="PANTHER" id="PTHR33442:SF1">
    <property type="entry name" value="TRANS-3-HYDROXY-L-PROLINE DEHYDRATASE"/>
    <property type="match status" value="1"/>
</dbReference>
<accession>I4VYZ1</accession>
<dbReference type="SFLD" id="SFLDS00028">
    <property type="entry name" value="Proline_Racemase"/>
    <property type="match status" value="1"/>
</dbReference>
<dbReference type="InterPro" id="IPR008794">
    <property type="entry name" value="Pro_racemase_fam"/>
</dbReference>
<evidence type="ECO:0000313" key="4">
    <source>
        <dbReference type="Proteomes" id="UP000003226"/>
    </source>
</evidence>
<feature type="domain" description="Ig-like" evidence="2">
    <location>
        <begin position="229"/>
        <end position="313"/>
    </location>
</feature>
<evidence type="ECO:0000259" key="2">
    <source>
        <dbReference type="PROSITE" id="PS50835"/>
    </source>
</evidence>
<dbReference type="RefSeq" id="WP_007808287.1">
    <property type="nucleotide sequence ID" value="NZ_AJXT01000033.1"/>
</dbReference>
<evidence type="ECO:0000313" key="3">
    <source>
        <dbReference type="EMBL" id="EIL92432.1"/>
    </source>
</evidence>
<comment type="similarity">
    <text evidence="1">Belongs to the proline racemase family.</text>
</comment>
<gene>
    <name evidence="3" type="ORF">UU7_11160</name>
</gene>
<dbReference type="PANTHER" id="PTHR33442">
    <property type="entry name" value="TRANS-3-HYDROXY-L-PROLINE DEHYDRATASE"/>
    <property type="match status" value="1"/>
</dbReference>
<dbReference type="GO" id="GO:0047580">
    <property type="term" value="F:4-hydroxyproline epimerase activity"/>
    <property type="evidence" value="ECO:0007669"/>
    <property type="project" value="UniProtKB-ARBA"/>
</dbReference>
<evidence type="ECO:0000256" key="1">
    <source>
        <dbReference type="ARBA" id="ARBA00007529"/>
    </source>
</evidence>